<reference evidence="1 2" key="1">
    <citation type="submission" date="2017-10" db="EMBL/GenBank/DDBJ databases">
        <title>Biodiversity and function of Thalassospira species in the particle-attached aromatic-hydrocarbon-degrading consortia from the surface seawater of the China South Sea.</title>
        <authorList>
            <person name="Dong C."/>
            <person name="Liu R."/>
            <person name="Shao Z."/>
        </authorList>
    </citation>
    <scope>NUCLEOTIDE SEQUENCE [LARGE SCALE GENOMIC DNA]</scope>
    <source>
        <strain evidence="1 2">CSC3H3</strain>
    </source>
</reference>
<proteinExistence type="predicted"/>
<name>A0ABN5FCN6_9PROT</name>
<protein>
    <recommendedName>
        <fullName evidence="3">Outer membrane porin, OprD family</fullName>
    </recommendedName>
</protein>
<dbReference type="EMBL" id="CP024199">
    <property type="protein sequence ID" value="AUG52558.1"/>
    <property type="molecule type" value="Genomic_DNA"/>
</dbReference>
<gene>
    <name evidence="1" type="ORF">CSC3H3_07375</name>
</gene>
<evidence type="ECO:0000313" key="2">
    <source>
        <dbReference type="Proteomes" id="UP000233458"/>
    </source>
</evidence>
<keyword evidence="2" id="KW-1185">Reference proteome</keyword>
<evidence type="ECO:0000313" key="1">
    <source>
        <dbReference type="EMBL" id="AUG52558.1"/>
    </source>
</evidence>
<organism evidence="1 2">
    <name type="scientific">Thalassospira marina</name>
    <dbReference type="NCBI Taxonomy" id="2048283"/>
    <lineage>
        <taxon>Bacteria</taxon>
        <taxon>Pseudomonadati</taxon>
        <taxon>Pseudomonadota</taxon>
        <taxon>Alphaproteobacteria</taxon>
        <taxon>Rhodospirillales</taxon>
        <taxon>Thalassospiraceae</taxon>
        <taxon>Thalassospira</taxon>
    </lineage>
</organism>
<accession>A0ABN5FCN6</accession>
<sequence length="90" mass="9930">METCCKRATKRATRDRLPLTLWIGSSFCLPAFADQPDKVFAHDIYAKFLHYSDVHGKLGGKTIFGPNASNKFGMAYGFSLDENPNVGDAT</sequence>
<evidence type="ECO:0008006" key="3">
    <source>
        <dbReference type="Google" id="ProtNLM"/>
    </source>
</evidence>
<dbReference type="Proteomes" id="UP000233458">
    <property type="component" value="Chromosome"/>
</dbReference>